<comment type="caution">
    <text evidence="2">The sequence shown here is derived from an EMBL/GenBank/DDBJ whole genome shotgun (WGS) entry which is preliminary data.</text>
</comment>
<name>A0A484ARG8_DRONA</name>
<evidence type="ECO:0000313" key="3">
    <source>
        <dbReference type="Proteomes" id="UP000295192"/>
    </source>
</evidence>
<accession>A0A484ARG8</accession>
<keyword evidence="3" id="KW-1185">Reference proteome</keyword>
<proteinExistence type="predicted"/>
<feature type="region of interest" description="Disordered" evidence="1">
    <location>
        <begin position="1"/>
        <end position="34"/>
    </location>
</feature>
<dbReference type="Proteomes" id="UP000295192">
    <property type="component" value="Unassembled WGS sequence"/>
</dbReference>
<sequence length="34" mass="3745">MGSRRTHDDHRGPLAEEPFGPDDSSGHFHSQGIN</sequence>
<feature type="compositionally biased region" description="Basic and acidic residues" evidence="1">
    <location>
        <begin position="1"/>
        <end position="14"/>
    </location>
</feature>
<evidence type="ECO:0000313" key="2">
    <source>
        <dbReference type="EMBL" id="TDG38191.1"/>
    </source>
</evidence>
<feature type="non-terminal residue" evidence="2">
    <location>
        <position position="34"/>
    </location>
</feature>
<dbReference type="EMBL" id="LSRL02008597">
    <property type="protein sequence ID" value="TDG38191.1"/>
    <property type="molecule type" value="Genomic_DNA"/>
</dbReference>
<gene>
    <name evidence="2" type="ORF">AWZ03_015387</name>
</gene>
<reference evidence="2 3" key="1">
    <citation type="journal article" date="2019" name="J. Hered.">
        <title>An Improved Genome Assembly for Drosophila navojoa, the Basal Species in the mojavensis Cluster.</title>
        <authorList>
            <person name="Vanderlinde T."/>
            <person name="Dupim E.G."/>
            <person name="Nazario-Yepiz N.O."/>
            <person name="Carvalho A.B."/>
        </authorList>
    </citation>
    <scope>NUCLEOTIDE SEQUENCE [LARGE SCALE GENOMIC DNA]</scope>
    <source>
        <strain evidence="2">Navoj_Jal97</strain>
        <tissue evidence="2">Whole organism</tissue>
    </source>
</reference>
<organism evidence="2 3">
    <name type="scientific">Drosophila navojoa</name>
    <name type="common">Fruit fly</name>
    <dbReference type="NCBI Taxonomy" id="7232"/>
    <lineage>
        <taxon>Eukaryota</taxon>
        <taxon>Metazoa</taxon>
        <taxon>Ecdysozoa</taxon>
        <taxon>Arthropoda</taxon>
        <taxon>Hexapoda</taxon>
        <taxon>Insecta</taxon>
        <taxon>Pterygota</taxon>
        <taxon>Neoptera</taxon>
        <taxon>Endopterygota</taxon>
        <taxon>Diptera</taxon>
        <taxon>Brachycera</taxon>
        <taxon>Muscomorpha</taxon>
        <taxon>Ephydroidea</taxon>
        <taxon>Drosophilidae</taxon>
        <taxon>Drosophila</taxon>
    </lineage>
</organism>
<protein>
    <submittedName>
        <fullName evidence="2">Uncharacterized protein</fullName>
    </submittedName>
</protein>
<dbReference type="AlphaFoldDB" id="A0A484ARG8"/>
<evidence type="ECO:0000256" key="1">
    <source>
        <dbReference type="SAM" id="MobiDB-lite"/>
    </source>
</evidence>